<dbReference type="EMBL" id="JANVFO010000001">
    <property type="protein sequence ID" value="KAJ3737795.1"/>
    <property type="molecule type" value="Genomic_DNA"/>
</dbReference>
<evidence type="ECO:0000313" key="1">
    <source>
        <dbReference type="EMBL" id="KAJ3737795.1"/>
    </source>
</evidence>
<name>A0AA38JZ54_9AGAR</name>
<reference evidence="1" key="2">
    <citation type="journal article" date="2023" name="Proc. Natl. Acad. Sci. U.S.A.">
        <title>A global phylogenomic analysis of the shiitake genus Lentinula.</title>
        <authorList>
            <person name="Sierra-Patev S."/>
            <person name="Min B."/>
            <person name="Naranjo-Ortiz M."/>
            <person name="Looney B."/>
            <person name="Konkel Z."/>
            <person name="Slot J.C."/>
            <person name="Sakamoto Y."/>
            <person name="Steenwyk J.L."/>
            <person name="Rokas A."/>
            <person name="Carro J."/>
            <person name="Camarero S."/>
            <person name="Ferreira P."/>
            <person name="Molpeceres G."/>
            <person name="Ruiz-Duenas F.J."/>
            <person name="Serrano A."/>
            <person name="Henrissat B."/>
            <person name="Drula E."/>
            <person name="Hughes K.W."/>
            <person name="Mata J.L."/>
            <person name="Ishikawa N.K."/>
            <person name="Vargas-Isla R."/>
            <person name="Ushijima S."/>
            <person name="Smith C.A."/>
            <person name="Donoghue J."/>
            <person name="Ahrendt S."/>
            <person name="Andreopoulos W."/>
            <person name="He G."/>
            <person name="LaButti K."/>
            <person name="Lipzen A."/>
            <person name="Ng V."/>
            <person name="Riley R."/>
            <person name="Sandor L."/>
            <person name="Barry K."/>
            <person name="Martinez A.T."/>
            <person name="Xiao Y."/>
            <person name="Gibbons J.G."/>
            <person name="Terashima K."/>
            <person name="Grigoriev I.V."/>
            <person name="Hibbett D."/>
        </authorList>
    </citation>
    <scope>NUCLEOTIDE SEQUENCE</scope>
    <source>
        <strain evidence="1">ET3784</strain>
    </source>
</reference>
<dbReference type="AlphaFoldDB" id="A0AA38JZ54"/>
<accession>A0AA38JZ54</accession>
<sequence length="162" mass="18474">MDLSFRLIVQNYRKVGSPKELEPSLTENLPWLTIDTSSYCLSDIHERNAAIDAHYDAITHYICNVGFRNIENVRMDPADAVQWTSVYLPSRSETKVKVLETASGQGLNPYDLLVQDPVEGHSHGRKLGSDLQHDRIMSSNWNSKRAYYFGSDRLSRNSRSRA</sequence>
<evidence type="ECO:0000313" key="2">
    <source>
        <dbReference type="Proteomes" id="UP001176059"/>
    </source>
</evidence>
<organism evidence="1 2">
    <name type="scientific">Lentinula guzmanii</name>
    <dbReference type="NCBI Taxonomy" id="2804957"/>
    <lineage>
        <taxon>Eukaryota</taxon>
        <taxon>Fungi</taxon>
        <taxon>Dikarya</taxon>
        <taxon>Basidiomycota</taxon>
        <taxon>Agaricomycotina</taxon>
        <taxon>Agaricomycetes</taxon>
        <taxon>Agaricomycetidae</taxon>
        <taxon>Agaricales</taxon>
        <taxon>Marasmiineae</taxon>
        <taxon>Omphalotaceae</taxon>
        <taxon>Lentinula</taxon>
    </lineage>
</organism>
<reference evidence="1" key="1">
    <citation type="submission" date="2022-08" db="EMBL/GenBank/DDBJ databases">
        <authorList>
            <consortium name="DOE Joint Genome Institute"/>
            <person name="Min B."/>
            <person name="Sierra-Patev S."/>
            <person name="Naranjo-Ortiz M."/>
            <person name="Looney B."/>
            <person name="Konkel Z."/>
            <person name="Slot J.C."/>
            <person name="Sakamoto Y."/>
            <person name="Steenwyk J.L."/>
            <person name="Rokas A."/>
            <person name="Carro J."/>
            <person name="Camarero S."/>
            <person name="Ferreira P."/>
            <person name="Molpeceres G."/>
            <person name="Ruiz-duenas F.J."/>
            <person name="Serrano A."/>
            <person name="Henrissat B."/>
            <person name="Drula E."/>
            <person name="Hughes K.W."/>
            <person name="Mata J.L."/>
            <person name="Ishikawa N.K."/>
            <person name="Vargas-Isla R."/>
            <person name="Ushijima S."/>
            <person name="Smith C.A."/>
            <person name="Ahrendt S."/>
            <person name="Andreopoulos W."/>
            <person name="He G."/>
            <person name="LaButti K."/>
            <person name="Lipzen A."/>
            <person name="Ng V."/>
            <person name="Riley R."/>
            <person name="Sandor L."/>
            <person name="Barry K."/>
            <person name="Martinez A.T."/>
            <person name="Xiao Y."/>
            <person name="Gibbons J.G."/>
            <person name="Terashima K."/>
            <person name="Hibbett D.S."/>
            <person name="Grigoriev I.V."/>
        </authorList>
    </citation>
    <scope>NUCLEOTIDE SEQUENCE</scope>
    <source>
        <strain evidence="1">ET3784</strain>
    </source>
</reference>
<comment type="caution">
    <text evidence="1">The sequence shown here is derived from an EMBL/GenBank/DDBJ whole genome shotgun (WGS) entry which is preliminary data.</text>
</comment>
<keyword evidence="2" id="KW-1185">Reference proteome</keyword>
<dbReference type="Proteomes" id="UP001176059">
    <property type="component" value="Unassembled WGS sequence"/>
</dbReference>
<protein>
    <submittedName>
        <fullName evidence="1">Uncharacterized protein</fullName>
    </submittedName>
</protein>
<gene>
    <name evidence="1" type="ORF">DFJ43DRAFT_1164179</name>
</gene>
<proteinExistence type="predicted"/>